<evidence type="ECO:0000313" key="2">
    <source>
        <dbReference type="Proteomes" id="UP000290439"/>
    </source>
</evidence>
<gene>
    <name evidence="1" type="ORF">NCTC10797_00368</name>
</gene>
<evidence type="ECO:0008006" key="3">
    <source>
        <dbReference type="Google" id="ProtNLM"/>
    </source>
</evidence>
<dbReference type="RefSeq" id="WP_130915718.1">
    <property type="nucleotide sequence ID" value="NZ_LR215973.1"/>
</dbReference>
<organism evidence="1 2">
    <name type="scientific">Nocardia cyriacigeorgica</name>
    <dbReference type="NCBI Taxonomy" id="135487"/>
    <lineage>
        <taxon>Bacteria</taxon>
        <taxon>Bacillati</taxon>
        <taxon>Actinomycetota</taxon>
        <taxon>Actinomycetes</taxon>
        <taxon>Mycobacteriales</taxon>
        <taxon>Nocardiaceae</taxon>
        <taxon>Nocardia</taxon>
    </lineage>
</organism>
<name>A0A4U8VXD3_9NOCA</name>
<protein>
    <recommendedName>
        <fullName evidence="3">DUF4145 domain-containing protein</fullName>
    </recommendedName>
</protein>
<proteinExistence type="predicted"/>
<accession>A0A4U8VXD3</accession>
<dbReference type="EMBL" id="LR215973">
    <property type="protein sequence ID" value="VFA96614.1"/>
    <property type="molecule type" value="Genomic_DNA"/>
</dbReference>
<dbReference type="AlphaFoldDB" id="A0A4U8VXD3"/>
<sequence>MHGGRPPDYDGTAKIPWLIEQISGRNGTRDIDLLLCRVCDPLEHDGNAQAAATYAEAVNEALAAERIAVVLTGGRPVIAEIATDGTESVTAEPHDLDTRVRRLISDTATADLLLKRAEEARICQRSGAYTMAVIAIGSFVEGMLLTMLTERDEECRNNRFIGRDGKFVTIARPNLASLIDTAHARNWIQLDAKTFMHSVRNFRNYIHPGKEIADNPGFDYDSVGLCWAPLQAMLNDLEQQFAVVEAGEKTQPA</sequence>
<evidence type="ECO:0000313" key="1">
    <source>
        <dbReference type="EMBL" id="VFA96614.1"/>
    </source>
</evidence>
<reference evidence="1 2" key="1">
    <citation type="submission" date="2019-02" db="EMBL/GenBank/DDBJ databases">
        <authorList>
            <consortium name="Pathogen Informatics"/>
        </authorList>
    </citation>
    <scope>NUCLEOTIDE SEQUENCE [LARGE SCALE GENOMIC DNA]</scope>
    <source>
        <strain evidence="1 2">3012STDY6756504</strain>
    </source>
</reference>
<dbReference type="Proteomes" id="UP000290439">
    <property type="component" value="Chromosome"/>
</dbReference>